<gene>
    <name evidence="5" type="ORF">V5N11_029848</name>
</gene>
<organism evidence="5 6">
    <name type="scientific">Cardamine amara subsp. amara</name>
    <dbReference type="NCBI Taxonomy" id="228776"/>
    <lineage>
        <taxon>Eukaryota</taxon>
        <taxon>Viridiplantae</taxon>
        <taxon>Streptophyta</taxon>
        <taxon>Embryophyta</taxon>
        <taxon>Tracheophyta</taxon>
        <taxon>Spermatophyta</taxon>
        <taxon>Magnoliopsida</taxon>
        <taxon>eudicotyledons</taxon>
        <taxon>Gunneridae</taxon>
        <taxon>Pentapetalae</taxon>
        <taxon>rosids</taxon>
        <taxon>malvids</taxon>
        <taxon>Brassicales</taxon>
        <taxon>Brassicaceae</taxon>
        <taxon>Cardamineae</taxon>
        <taxon>Cardamine</taxon>
    </lineage>
</organism>
<evidence type="ECO:0000313" key="5">
    <source>
        <dbReference type="EMBL" id="KAL1220872.1"/>
    </source>
</evidence>
<accession>A0ABD1BUI7</accession>
<dbReference type="CDD" id="cd23509">
    <property type="entry name" value="Gnk2-like"/>
    <property type="match status" value="1"/>
</dbReference>
<name>A0ABD1BUI7_CARAN</name>
<dbReference type="PANTHER" id="PTHR32099:SF92">
    <property type="entry name" value="CYSTEINE-RICH RECEPTOR-LIKE PROTEIN KINASE 11"/>
    <property type="match status" value="1"/>
</dbReference>
<evidence type="ECO:0000313" key="6">
    <source>
        <dbReference type="Proteomes" id="UP001558713"/>
    </source>
</evidence>
<dbReference type="Proteomes" id="UP001558713">
    <property type="component" value="Unassembled WGS sequence"/>
</dbReference>
<reference evidence="5 6" key="1">
    <citation type="submission" date="2024-04" db="EMBL/GenBank/DDBJ databases">
        <title>Genome assembly C_amara_ONT_v2.</title>
        <authorList>
            <person name="Yant L."/>
            <person name="Moore C."/>
            <person name="Slenker M."/>
        </authorList>
    </citation>
    <scope>NUCLEOTIDE SEQUENCE [LARGE SCALE GENOMIC DNA]</scope>
    <source>
        <tissue evidence="5">Leaf</tissue>
    </source>
</reference>
<dbReference type="PANTHER" id="PTHR32099">
    <property type="entry name" value="CYSTEINE-RICH REPEAT SECRETORY PROTEIN"/>
    <property type="match status" value="1"/>
</dbReference>
<dbReference type="EMBL" id="JBANAX010000142">
    <property type="protein sequence ID" value="KAL1220872.1"/>
    <property type="molecule type" value="Genomic_DNA"/>
</dbReference>
<evidence type="ECO:0000256" key="3">
    <source>
        <dbReference type="SAM" id="SignalP"/>
    </source>
</evidence>
<dbReference type="Pfam" id="PF01657">
    <property type="entry name" value="Stress-antifung"/>
    <property type="match status" value="1"/>
</dbReference>
<feature type="chain" id="PRO_5044776305" evidence="3">
    <location>
        <begin position="25"/>
        <end position="108"/>
    </location>
</feature>
<sequence>MGKSNLLAIFLSALMTFGFVFVSGQICVDSAGTFRPNTTYDLNRRLILSSLASNVTAQEGFFYNSSIGQEPNRVFAMGLCIPGSESKDCSDCLAEGVTELLQNCPNQT</sequence>
<evidence type="ECO:0000256" key="1">
    <source>
        <dbReference type="ARBA" id="ARBA00022729"/>
    </source>
</evidence>
<keyword evidence="6" id="KW-1185">Reference proteome</keyword>
<proteinExistence type="predicted"/>
<protein>
    <submittedName>
        <fullName evidence="5">Cysteine-rich receptor-like protein kinase 11</fullName>
    </submittedName>
</protein>
<dbReference type="InterPro" id="IPR002902">
    <property type="entry name" value="GNK2"/>
</dbReference>
<feature type="signal peptide" evidence="3">
    <location>
        <begin position="1"/>
        <end position="24"/>
    </location>
</feature>
<dbReference type="Gene3D" id="3.30.430.20">
    <property type="entry name" value="Gnk2 domain, C-X8-C-X2-C motif"/>
    <property type="match status" value="1"/>
</dbReference>
<dbReference type="InterPro" id="IPR038408">
    <property type="entry name" value="GNK2_sf"/>
</dbReference>
<evidence type="ECO:0000256" key="2">
    <source>
        <dbReference type="ARBA" id="ARBA00022737"/>
    </source>
</evidence>
<comment type="caution">
    <text evidence="5">The sequence shown here is derived from an EMBL/GenBank/DDBJ whole genome shotgun (WGS) entry which is preliminary data.</text>
</comment>
<dbReference type="PROSITE" id="PS51473">
    <property type="entry name" value="GNK2"/>
    <property type="match status" value="1"/>
</dbReference>
<keyword evidence="1 3" id="KW-0732">Signal</keyword>
<evidence type="ECO:0000259" key="4">
    <source>
        <dbReference type="PROSITE" id="PS51473"/>
    </source>
</evidence>
<dbReference type="AlphaFoldDB" id="A0ABD1BUI7"/>
<keyword evidence="2" id="KW-0677">Repeat</keyword>
<feature type="domain" description="Gnk2-homologous" evidence="4">
    <location>
        <begin position="22"/>
        <end position="108"/>
    </location>
</feature>